<sequence>MPSSSPNPCDDNAYQSEKRSRRLLCADPVSIVIREHPGTITWDCAGKRGGVSCSKLKIWAKLPVAAKLNRNTPEHLSTSTSPPHSLCSPANFPPRRSDTVLPMSRDSQGWANRTDYGPSGNAGTSLRYNGSFAHEPSGYIDDDYPLTWSIPEPGPVMVAVEPTVHYQMNGTEASEQWNAMVPNNGMIYLGDHSRPFSIAMVHQLRCVDILRTATAHAQGWDDNTHPPALVRHCLNYLRQAVLCQSDVTLDSVLRNPAHAYSDTAQCRDWDVVYREMLRNQAEHLA</sequence>
<evidence type="ECO:0000313" key="5">
    <source>
        <dbReference type="Proteomes" id="UP000298327"/>
    </source>
</evidence>
<dbReference type="STRING" id="205917.A0A4Y9YKL6"/>
<evidence type="ECO:0000313" key="4">
    <source>
        <dbReference type="EMBL" id="TFY62662.1"/>
    </source>
</evidence>
<keyword evidence="2" id="KW-0560">Oxidoreductase</keyword>
<dbReference type="PANTHER" id="PTHR33365">
    <property type="entry name" value="YALI0B05434P"/>
    <property type="match status" value="1"/>
</dbReference>
<accession>A0A4Y9YKL6</accession>
<dbReference type="Pfam" id="PF11807">
    <property type="entry name" value="UstYa"/>
    <property type="match status" value="1"/>
</dbReference>
<dbReference type="OrthoDB" id="3687641at2759"/>
<dbReference type="InterPro" id="IPR021765">
    <property type="entry name" value="UstYa-like"/>
</dbReference>
<evidence type="ECO:0000256" key="1">
    <source>
        <dbReference type="ARBA" id="ARBA00004685"/>
    </source>
</evidence>
<dbReference type="EMBL" id="SEOQ01000452">
    <property type="protein sequence ID" value="TFY62662.1"/>
    <property type="molecule type" value="Genomic_DNA"/>
</dbReference>
<organism evidence="4 5">
    <name type="scientific">Dentipellis fragilis</name>
    <dbReference type="NCBI Taxonomy" id="205917"/>
    <lineage>
        <taxon>Eukaryota</taxon>
        <taxon>Fungi</taxon>
        <taxon>Dikarya</taxon>
        <taxon>Basidiomycota</taxon>
        <taxon>Agaricomycotina</taxon>
        <taxon>Agaricomycetes</taxon>
        <taxon>Russulales</taxon>
        <taxon>Hericiaceae</taxon>
        <taxon>Dentipellis</taxon>
    </lineage>
</organism>
<comment type="caution">
    <text evidence="4">The sequence shown here is derived from an EMBL/GenBank/DDBJ whole genome shotgun (WGS) entry which is preliminary data.</text>
</comment>
<keyword evidence="5" id="KW-1185">Reference proteome</keyword>
<evidence type="ECO:0000256" key="2">
    <source>
        <dbReference type="ARBA" id="ARBA00023002"/>
    </source>
</evidence>
<dbReference type="Proteomes" id="UP000298327">
    <property type="component" value="Unassembled WGS sequence"/>
</dbReference>
<dbReference type="PANTHER" id="PTHR33365:SF11">
    <property type="entry name" value="TAT PATHWAY SIGNAL SEQUENCE"/>
    <property type="match status" value="1"/>
</dbReference>
<gene>
    <name evidence="4" type="ORF">EVG20_g6621</name>
</gene>
<reference evidence="4 5" key="1">
    <citation type="submission" date="2019-02" db="EMBL/GenBank/DDBJ databases">
        <title>Genome sequencing of the rare red list fungi Dentipellis fragilis.</title>
        <authorList>
            <person name="Buettner E."/>
            <person name="Kellner H."/>
        </authorList>
    </citation>
    <scope>NUCLEOTIDE SEQUENCE [LARGE SCALE GENOMIC DNA]</scope>
    <source>
        <strain evidence="4 5">DSM 105465</strain>
    </source>
</reference>
<protein>
    <submittedName>
        <fullName evidence="4">Uncharacterized protein</fullName>
    </submittedName>
</protein>
<name>A0A4Y9YKL6_9AGAM</name>
<dbReference type="GO" id="GO:0043386">
    <property type="term" value="P:mycotoxin biosynthetic process"/>
    <property type="evidence" value="ECO:0007669"/>
    <property type="project" value="InterPro"/>
</dbReference>
<dbReference type="AlphaFoldDB" id="A0A4Y9YKL6"/>
<dbReference type="GO" id="GO:0016491">
    <property type="term" value="F:oxidoreductase activity"/>
    <property type="evidence" value="ECO:0007669"/>
    <property type="project" value="UniProtKB-KW"/>
</dbReference>
<evidence type="ECO:0000256" key="3">
    <source>
        <dbReference type="ARBA" id="ARBA00035112"/>
    </source>
</evidence>
<comment type="similarity">
    <text evidence="3">Belongs to the ustYa family.</text>
</comment>
<comment type="pathway">
    <text evidence="1">Mycotoxin biosynthesis.</text>
</comment>
<proteinExistence type="inferred from homology"/>